<evidence type="ECO:0000313" key="6">
    <source>
        <dbReference type="Proteomes" id="UP000185895"/>
    </source>
</evidence>
<dbReference type="AlphaFoldDB" id="A0A1E7QWG1"/>
<dbReference type="EMBL" id="MKKK01000074">
    <property type="protein sequence ID" value="OEY91444.1"/>
    <property type="molecule type" value="Genomic_DNA"/>
</dbReference>
<name>A0A1E7QWG1_9GAMM</name>
<evidence type="ECO:0000259" key="2">
    <source>
        <dbReference type="Pfam" id="PF04773"/>
    </source>
</evidence>
<dbReference type="Gene3D" id="2.60.120.1440">
    <property type="match status" value="1"/>
</dbReference>
<evidence type="ECO:0000256" key="1">
    <source>
        <dbReference type="SAM" id="Phobius"/>
    </source>
</evidence>
<dbReference type="STRING" id="1262585.BJI46_06820"/>
<keyword evidence="1" id="KW-0812">Transmembrane</keyword>
<proteinExistence type="predicted"/>
<dbReference type="Proteomes" id="UP000185895">
    <property type="component" value="Unassembled WGS sequence"/>
</dbReference>
<feature type="domain" description="Protein FecR C-terminal" evidence="4">
    <location>
        <begin position="247"/>
        <end position="312"/>
    </location>
</feature>
<dbReference type="Gene3D" id="3.55.50.30">
    <property type="match status" value="1"/>
</dbReference>
<dbReference type="InterPro" id="IPR032623">
    <property type="entry name" value="FecR_N"/>
</dbReference>
<dbReference type="PANTHER" id="PTHR30273">
    <property type="entry name" value="PERIPLASMIC SIGNAL SENSOR AND SIGMA FACTOR ACTIVATOR FECR-RELATED"/>
    <property type="match status" value="1"/>
</dbReference>
<accession>A0A1E7QWG1</accession>
<dbReference type="InterPro" id="IPR012373">
    <property type="entry name" value="Ferrdict_sens_TM"/>
</dbReference>
<feature type="domain" description="FecR protein" evidence="2">
    <location>
        <begin position="109"/>
        <end position="203"/>
    </location>
</feature>
<protein>
    <submittedName>
        <fullName evidence="5">Uncharacterized protein</fullName>
    </submittedName>
</protein>
<dbReference type="RefSeq" id="WP_070071059.1">
    <property type="nucleotide sequence ID" value="NZ_MKKK01000074.1"/>
</dbReference>
<comment type="caution">
    <text evidence="5">The sequence shown here is derived from an EMBL/GenBank/DDBJ whole genome shotgun (WGS) entry which is preliminary data.</text>
</comment>
<dbReference type="OrthoDB" id="1099576at2"/>
<keyword evidence="6" id="KW-1185">Reference proteome</keyword>
<feature type="domain" description="FecR N-terminal" evidence="3">
    <location>
        <begin position="15"/>
        <end position="53"/>
    </location>
</feature>
<dbReference type="Pfam" id="PF16344">
    <property type="entry name" value="FecR_C"/>
    <property type="match status" value="1"/>
</dbReference>
<keyword evidence="1" id="KW-0472">Membrane</keyword>
<dbReference type="GO" id="GO:0016989">
    <property type="term" value="F:sigma factor antagonist activity"/>
    <property type="evidence" value="ECO:0007669"/>
    <property type="project" value="TreeGrafter"/>
</dbReference>
<evidence type="ECO:0000259" key="4">
    <source>
        <dbReference type="Pfam" id="PF16344"/>
    </source>
</evidence>
<evidence type="ECO:0000259" key="3">
    <source>
        <dbReference type="Pfam" id="PF16220"/>
    </source>
</evidence>
<dbReference type="PANTHER" id="PTHR30273:SF2">
    <property type="entry name" value="PROTEIN FECR"/>
    <property type="match status" value="1"/>
</dbReference>
<feature type="transmembrane region" description="Helical" evidence="1">
    <location>
        <begin position="84"/>
        <end position="101"/>
    </location>
</feature>
<dbReference type="InterPro" id="IPR006860">
    <property type="entry name" value="FecR"/>
</dbReference>
<reference evidence="5 6" key="1">
    <citation type="submission" date="2016-09" db="EMBL/GenBank/DDBJ databases">
        <authorList>
            <person name="Capua I."/>
            <person name="De Benedictis P."/>
            <person name="Joannis T."/>
            <person name="Lombin L.H."/>
            <person name="Cattoli G."/>
        </authorList>
    </citation>
    <scope>NUCLEOTIDE SEQUENCE [LARGE SCALE GENOMIC DNA]</scope>
    <source>
        <strain evidence="5 6">ANC 4671</strain>
    </source>
</reference>
<dbReference type="Pfam" id="PF16220">
    <property type="entry name" value="DUF4880"/>
    <property type="match status" value="1"/>
</dbReference>
<keyword evidence="1" id="KW-1133">Transmembrane helix</keyword>
<dbReference type="Pfam" id="PF04773">
    <property type="entry name" value="FecR"/>
    <property type="match status" value="1"/>
</dbReference>
<dbReference type="InterPro" id="IPR032508">
    <property type="entry name" value="FecR_C"/>
</dbReference>
<dbReference type="PIRSF" id="PIRSF018266">
    <property type="entry name" value="FecR"/>
    <property type="match status" value="1"/>
</dbReference>
<organism evidence="5 6">
    <name type="scientific">Acinetobacter qingfengensis</name>
    <dbReference type="NCBI Taxonomy" id="1262585"/>
    <lineage>
        <taxon>Bacteria</taxon>
        <taxon>Pseudomonadati</taxon>
        <taxon>Pseudomonadota</taxon>
        <taxon>Gammaproteobacteria</taxon>
        <taxon>Moraxellales</taxon>
        <taxon>Moraxellaceae</taxon>
        <taxon>Acinetobacter</taxon>
    </lineage>
</organism>
<evidence type="ECO:0000313" key="5">
    <source>
        <dbReference type="EMBL" id="OEY91444.1"/>
    </source>
</evidence>
<sequence length="318" mass="36075">MSDHSVNIKPEIIAEAAEWLVEIQEAPLSAKKQQVFEQWRSQSAAHQLAWQQAIQLQKCLADTPYVIKQQVLDDQGQQKYLSKFLVLVLCCSTLSIAAFYAQQQAIFADYRTAYGEQQKIILEDGTQIILNSKTAIDVQYTTTERNITLRYGEIYITTAKDQTEYHRPFKVLGKYGSIQALGTQFDVEQRKDQTQVAVLEHAVLIKNQHGQQLKLNAGQKIQFNAKQIQMAQSIEPLNYTWRNGLIVADRMSLAQFALAIEKNYGVHVEFSPELEKLIISGTYPTQDLNSLLASLGNAYHLNINHSIFGKKIKLSKID</sequence>
<gene>
    <name evidence="5" type="ORF">BJI46_06820</name>
</gene>